<reference evidence="5 6" key="1">
    <citation type="submission" date="2018-05" db="EMBL/GenBank/DDBJ databases">
        <title>Evolution of GPA BGCs.</title>
        <authorList>
            <person name="Waglechner N."/>
            <person name="Wright G.D."/>
        </authorList>
    </citation>
    <scope>NUCLEOTIDE SEQUENCE [LARGE SCALE GENOMIC DNA]</scope>
    <source>
        <strain evidence="5 6">A82846</strain>
    </source>
</reference>
<dbReference type="AlphaFoldDB" id="A0A428ZER0"/>
<keyword evidence="2" id="KW-0378">Hydrolase</keyword>
<evidence type="ECO:0000256" key="2">
    <source>
        <dbReference type="ARBA" id="ARBA00022801"/>
    </source>
</evidence>
<evidence type="ECO:0000256" key="1">
    <source>
        <dbReference type="ARBA" id="ARBA00022729"/>
    </source>
</evidence>
<dbReference type="InterPro" id="IPR036573">
    <property type="entry name" value="CBM_sf_5/12"/>
</dbReference>
<gene>
    <name evidence="5" type="ORF">DMH04_13180</name>
</gene>
<dbReference type="InterPro" id="IPR004302">
    <property type="entry name" value="Cellulose/chitin-bd_N"/>
</dbReference>
<dbReference type="Pfam" id="PF02839">
    <property type="entry name" value="CBM_5_12"/>
    <property type="match status" value="1"/>
</dbReference>
<evidence type="ECO:0000256" key="3">
    <source>
        <dbReference type="SAM" id="MobiDB-lite"/>
    </source>
</evidence>
<dbReference type="GO" id="GO:0005576">
    <property type="term" value="C:extracellular region"/>
    <property type="evidence" value="ECO:0007669"/>
    <property type="project" value="InterPro"/>
</dbReference>
<dbReference type="InterPro" id="IPR014756">
    <property type="entry name" value="Ig_E-set"/>
</dbReference>
<evidence type="ECO:0000313" key="6">
    <source>
        <dbReference type="Proteomes" id="UP000287547"/>
    </source>
</evidence>
<proteinExistence type="predicted"/>
<dbReference type="SMART" id="SM00495">
    <property type="entry name" value="ChtBD3"/>
    <property type="match status" value="1"/>
</dbReference>
<feature type="compositionally biased region" description="Low complexity" evidence="3">
    <location>
        <begin position="205"/>
        <end position="216"/>
    </location>
</feature>
<dbReference type="Gene3D" id="2.70.50.50">
    <property type="entry name" value="chitin-binding protein cbp21"/>
    <property type="match status" value="1"/>
</dbReference>
<dbReference type="Gene3D" id="2.10.10.20">
    <property type="entry name" value="Carbohydrate-binding module superfamily 5/12"/>
    <property type="match status" value="1"/>
</dbReference>
<feature type="domain" description="Chitin-binding type-3" evidence="4">
    <location>
        <begin position="216"/>
        <end position="262"/>
    </location>
</feature>
<dbReference type="OrthoDB" id="2702399at2"/>
<name>A0A428ZER0_KIBAR</name>
<evidence type="ECO:0000259" key="4">
    <source>
        <dbReference type="SMART" id="SM00495"/>
    </source>
</evidence>
<sequence length="262" mass="27161">MSLKRTLSVTAAAAGLAPALLVVVPFGQASAHGYVSSPGSRQAQCAAGTVSCGEIKFEPQSVEGPKGLTSCSGGVGRFAELDDDSKAWRASSVGGSVDFTWTFTARHATTNYEYYLNGRKIADIGGAGRQPAPTVTHSVDLGGATGRQKLLAVWNIADTPNAFYSCVDLQIGGGGGGTPPPTTQPTTPKPTTSQPTTPKPPPTQPTTNTQAPPAGGAEWKPNTAYPAGAEVTFQGARYRIIQRHTSLSGWEPPATPALWKKL</sequence>
<dbReference type="RefSeq" id="WP_037270463.1">
    <property type="nucleotide sequence ID" value="NZ_QHKI01000008.1"/>
</dbReference>
<accession>A0A428ZER0</accession>
<dbReference type="CDD" id="cd21177">
    <property type="entry name" value="LPMO_AA10"/>
    <property type="match status" value="1"/>
</dbReference>
<dbReference type="PANTHER" id="PTHR34823:SF1">
    <property type="entry name" value="CHITIN-BINDING TYPE-4 DOMAIN-CONTAINING PROTEIN"/>
    <property type="match status" value="1"/>
</dbReference>
<dbReference type="CDD" id="cd12214">
    <property type="entry name" value="ChiA1_BD"/>
    <property type="match status" value="1"/>
</dbReference>
<dbReference type="GO" id="GO:0030246">
    <property type="term" value="F:carbohydrate binding"/>
    <property type="evidence" value="ECO:0007669"/>
    <property type="project" value="InterPro"/>
</dbReference>
<feature type="compositionally biased region" description="Low complexity" evidence="3">
    <location>
        <begin position="184"/>
        <end position="196"/>
    </location>
</feature>
<evidence type="ECO:0000313" key="5">
    <source>
        <dbReference type="EMBL" id="RSM86593.1"/>
    </source>
</evidence>
<dbReference type="Pfam" id="PF03067">
    <property type="entry name" value="LPMO_10"/>
    <property type="match status" value="1"/>
</dbReference>
<dbReference type="SUPFAM" id="SSF51055">
    <property type="entry name" value="Carbohydrate binding domain"/>
    <property type="match status" value="1"/>
</dbReference>
<protein>
    <submittedName>
        <fullName evidence="5">Cellulose-binding protein</fullName>
    </submittedName>
</protein>
<organism evidence="5 6">
    <name type="scientific">Kibdelosporangium aridum</name>
    <dbReference type="NCBI Taxonomy" id="2030"/>
    <lineage>
        <taxon>Bacteria</taxon>
        <taxon>Bacillati</taxon>
        <taxon>Actinomycetota</taxon>
        <taxon>Actinomycetes</taxon>
        <taxon>Pseudonocardiales</taxon>
        <taxon>Pseudonocardiaceae</taxon>
        <taxon>Kibdelosporangium</taxon>
    </lineage>
</organism>
<dbReference type="InterPro" id="IPR051024">
    <property type="entry name" value="GlcNAc_Chitin_IntDeg"/>
</dbReference>
<dbReference type="GO" id="GO:0004553">
    <property type="term" value="F:hydrolase activity, hydrolyzing O-glycosyl compounds"/>
    <property type="evidence" value="ECO:0007669"/>
    <property type="project" value="InterPro"/>
</dbReference>
<comment type="caution">
    <text evidence="5">The sequence shown here is derived from an EMBL/GenBank/DDBJ whole genome shotgun (WGS) entry which is preliminary data.</text>
</comment>
<dbReference type="Proteomes" id="UP000287547">
    <property type="component" value="Unassembled WGS sequence"/>
</dbReference>
<dbReference type="InterPro" id="IPR003610">
    <property type="entry name" value="CBM5/12"/>
</dbReference>
<feature type="region of interest" description="Disordered" evidence="3">
    <location>
        <begin position="174"/>
        <end position="227"/>
    </location>
</feature>
<keyword evidence="1" id="KW-0732">Signal</keyword>
<dbReference type="EMBL" id="QHKI01000008">
    <property type="protein sequence ID" value="RSM86593.1"/>
    <property type="molecule type" value="Genomic_DNA"/>
</dbReference>
<dbReference type="SUPFAM" id="SSF81296">
    <property type="entry name" value="E set domains"/>
    <property type="match status" value="1"/>
</dbReference>
<dbReference type="GO" id="GO:0005975">
    <property type="term" value="P:carbohydrate metabolic process"/>
    <property type="evidence" value="ECO:0007669"/>
    <property type="project" value="InterPro"/>
</dbReference>
<dbReference type="PANTHER" id="PTHR34823">
    <property type="entry name" value="GLCNAC-BINDING PROTEIN A"/>
    <property type="match status" value="1"/>
</dbReference>